<dbReference type="AlphaFoldDB" id="B6UM24"/>
<dbReference type="EMBL" id="FJ151014">
    <property type="protein sequence ID" value="ACI89371.1"/>
    <property type="molecule type" value="mRNA"/>
</dbReference>
<protein>
    <submittedName>
        <fullName evidence="2">Putative pa014 protein</fullName>
    </submittedName>
</protein>
<evidence type="ECO:0000256" key="1">
    <source>
        <dbReference type="SAM" id="MobiDB-lite"/>
    </source>
</evidence>
<sequence length="43" mass="4613">MLYCCPCCLHSDPALAEETMSSQGQHSETPVTQTTMRQAAAPS</sequence>
<name>B6UM24_DANRE</name>
<proteinExistence type="evidence at transcript level"/>
<accession>B6UM24</accession>
<feature type="region of interest" description="Disordered" evidence="1">
    <location>
        <begin position="18"/>
        <end position="43"/>
    </location>
</feature>
<feature type="compositionally biased region" description="Polar residues" evidence="1">
    <location>
        <begin position="19"/>
        <end position="37"/>
    </location>
</feature>
<dbReference type="OrthoDB" id="275301at2759"/>
<reference evidence="2" key="1">
    <citation type="journal article" date="2009" name="Mol. Genet. Genomics">
        <title>A gain-of-function screen in zebrafish identifies a guanylate cyclase with a role in neuronal degeneration.</title>
        <authorList>
            <person name="Maddison L.A."/>
            <person name="Lu J."/>
            <person name="Victoroff T."/>
            <person name="Scott E."/>
            <person name="Baier H."/>
            <person name="Chen W."/>
        </authorList>
    </citation>
    <scope>NUCLEOTIDE SEQUENCE</scope>
</reference>
<dbReference type="HOGENOM" id="CLU_3241882_0_0_1"/>
<evidence type="ECO:0000313" key="2">
    <source>
        <dbReference type="EMBL" id="ACI89371.1"/>
    </source>
</evidence>
<organism evidence="2">
    <name type="scientific">Danio rerio</name>
    <name type="common">Zebrafish</name>
    <name type="synonym">Brachydanio rerio</name>
    <dbReference type="NCBI Taxonomy" id="7955"/>
    <lineage>
        <taxon>Eukaryota</taxon>
        <taxon>Metazoa</taxon>
        <taxon>Chordata</taxon>
        <taxon>Craniata</taxon>
        <taxon>Vertebrata</taxon>
        <taxon>Euteleostomi</taxon>
        <taxon>Actinopterygii</taxon>
        <taxon>Neopterygii</taxon>
        <taxon>Teleostei</taxon>
        <taxon>Ostariophysi</taxon>
        <taxon>Cypriniformes</taxon>
        <taxon>Danionidae</taxon>
        <taxon>Danioninae</taxon>
        <taxon>Danio</taxon>
    </lineage>
</organism>